<sequence>MNTLSSKQKALLVIAPALVLTQITVFQLLVRHYGDTLGYLLGYIVYWLVWCIPVTLLFIGPPSSILWRFPADVSYKQWIATALVALPAIATCMAVFLPYAPLAGRNVILLALLFAIVNAPLEEMLWRGVFPSLFPHNLWLGFLYPTFWFGSWHLAPALVKDSGMDGGILAFVGGAVFMGLVWGWFSYRYKSILPSTLAHLLSNFFAFTGFIYVNWFA</sequence>
<proteinExistence type="predicted"/>
<feature type="transmembrane region" description="Helical" evidence="1">
    <location>
        <begin position="197"/>
        <end position="215"/>
    </location>
</feature>
<dbReference type="EMBL" id="CP098755">
    <property type="protein sequence ID" value="USG67598.1"/>
    <property type="molecule type" value="Genomic_DNA"/>
</dbReference>
<evidence type="ECO:0000256" key="1">
    <source>
        <dbReference type="SAM" id="Phobius"/>
    </source>
</evidence>
<evidence type="ECO:0000313" key="3">
    <source>
        <dbReference type="EMBL" id="USG67598.1"/>
    </source>
</evidence>
<feature type="transmembrane region" description="Helical" evidence="1">
    <location>
        <begin position="36"/>
        <end position="59"/>
    </location>
</feature>
<gene>
    <name evidence="3" type="ORF">NDK47_10105</name>
</gene>
<name>A0ABY4WN86_9BACL</name>
<feature type="transmembrane region" description="Helical" evidence="1">
    <location>
        <begin position="107"/>
        <end position="126"/>
    </location>
</feature>
<dbReference type="InterPro" id="IPR003675">
    <property type="entry name" value="Rce1/LyrA-like_dom"/>
</dbReference>
<keyword evidence="1" id="KW-1133">Transmembrane helix</keyword>
<feature type="transmembrane region" description="Helical" evidence="1">
    <location>
        <begin position="79"/>
        <end position="101"/>
    </location>
</feature>
<keyword evidence="3" id="KW-0378">Hydrolase</keyword>
<evidence type="ECO:0000313" key="4">
    <source>
        <dbReference type="Proteomes" id="UP001056500"/>
    </source>
</evidence>
<reference evidence="3" key="1">
    <citation type="submission" date="2022-06" db="EMBL/GenBank/DDBJ databases">
        <title>Genome sequencing of Brevibacillus sp. BB3-R1.</title>
        <authorList>
            <person name="Heo J."/>
            <person name="Lee D."/>
            <person name="Won M."/>
            <person name="Han B.-H."/>
            <person name="Hong S.-B."/>
            <person name="Kwon S.-W."/>
        </authorList>
    </citation>
    <scope>NUCLEOTIDE SEQUENCE</scope>
    <source>
        <strain evidence="3">BB3-R1</strain>
    </source>
</reference>
<feature type="transmembrane region" description="Helical" evidence="1">
    <location>
        <begin position="167"/>
        <end position="185"/>
    </location>
</feature>
<feature type="transmembrane region" description="Helical" evidence="1">
    <location>
        <begin position="138"/>
        <end position="155"/>
    </location>
</feature>
<protein>
    <submittedName>
        <fullName evidence="3">CPBP family intramembrane metalloprotease</fullName>
    </submittedName>
</protein>
<dbReference type="RefSeq" id="WP_251874697.1">
    <property type="nucleotide sequence ID" value="NZ_CP098755.1"/>
</dbReference>
<keyword evidence="4" id="KW-1185">Reference proteome</keyword>
<dbReference type="GO" id="GO:0008237">
    <property type="term" value="F:metallopeptidase activity"/>
    <property type="evidence" value="ECO:0007669"/>
    <property type="project" value="UniProtKB-KW"/>
</dbReference>
<keyword evidence="3" id="KW-0482">Metalloprotease</keyword>
<keyword evidence="1" id="KW-0812">Transmembrane</keyword>
<feature type="transmembrane region" description="Helical" evidence="1">
    <location>
        <begin position="12"/>
        <end position="30"/>
    </location>
</feature>
<dbReference type="Pfam" id="PF02517">
    <property type="entry name" value="Rce1-like"/>
    <property type="match status" value="1"/>
</dbReference>
<feature type="domain" description="CAAX prenyl protease 2/Lysostaphin resistance protein A-like" evidence="2">
    <location>
        <begin position="106"/>
        <end position="205"/>
    </location>
</feature>
<evidence type="ECO:0000259" key="2">
    <source>
        <dbReference type="Pfam" id="PF02517"/>
    </source>
</evidence>
<dbReference type="Proteomes" id="UP001056500">
    <property type="component" value="Chromosome"/>
</dbReference>
<accession>A0ABY4WN86</accession>
<keyword evidence="1" id="KW-0472">Membrane</keyword>
<keyword evidence="3" id="KW-0645">Protease</keyword>
<organism evidence="3 4">
    <name type="scientific">Brevibacillus ruminantium</name>
    <dbReference type="NCBI Taxonomy" id="2950604"/>
    <lineage>
        <taxon>Bacteria</taxon>
        <taxon>Bacillati</taxon>
        <taxon>Bacillota</taxon>
        <taxon>Bacilli</taxon>
        <taxon>Bacillales</taxon>
        <taxon>Paenibacillaceae</taxon>
        <taxon>Brevibacillus</taxon>
    </lineage>
</organism>